<accession>A0ACB9F406</accession>
<protein>
    <submittedName>
        <fullName evidence="1">Uncharacterized protein</fullName>
    </submittedName>
</protein>
<reference evidence="1 2" key="2">
    <citation type="journal article" date="2022" name="Mol. Ecol. Resour.">
        <title>The genomes of chicory, endive, great burdock and yacon provide insights into Asteraceae paleo-polyploidization history and plant inulin production.</title>
        <authorList>
            <person name="Fan W."/>
            <person name="Wang S."/>
            <person name="Wang H."/>
            <person name="Wang A."/>
            <person name="Jiang F."/>
            <person name="Liu H."/>
            <person name="Zhao H."/>
            <person name="Xu D."/>
            <person name="Zhang Y."/>
        </authorList>
    </citation>
    <scope>NUCLEOTIDE SEQUENCE [LARGE SCALE GENOMIC DNA]</scope>
    <source>
        <strain evidence="2">cv. Punajuju</strain>
        <tissue evidence="1">Leaves</tissue>
    </source>
</reference>
<dbReference type="EMBL" id="CM042011">
    <property type="protein sequence ID" value="KAI3765513.1"/>
    <property type="molecule type" value="Genomic_DNA"/>
</dbReference>
<gene>
    <name evidence="1" type="ORF">L2E82_15549</name>
</gene>
<evidence type="ECO:0000313" key="2">
    <source>
        <dbReference type="Proteomes" id="UP001055811"/>
    </source>
</evidence>
<proteinExistence type="predicted"/>
<name>A0ACB9F406_CICIN</name>
<reference evidence="2" key="1">
    <citation type="journal article" date="2022" name="Mol. Ecol. Resour.">
        <title>The genomes of chicory, endive, great burdock and yacon provide insights into Asteraceae palaeo-polyploidization history and plant inulin production.</title>
        <authorList>
            <person name="Fan W."/>
            <person name="Wang S."/>
            <person name="Wang H."/>
            <person name="Wang A."/>
            <person name="Jiang F."/>
            <person name="Liu H."/>
            <person name="Zhao H."/>
            <person name="Xu D."/>
            <person name="Zhang Y."/>
        </authorList>
    </citation>
    <scope>NUCLEOTIDE SEQUENCE [LARGE SCALE GENOMIC DNA]</scope>
    <source>
        <strain evidence="2">cv. Punajuju</strain>
    </source>
</reference>
<evidence type="ECO:0000313" key="1">
    <source>
        <dbReference type="EMBL" id="KAI3765513.1"/>
    </source>
</evidence>
<keyword evidence="2" id="KW-1185">Reference proteome</keyword>
<comment type="caution">
    <text evidence="1">The sequence shown here is derived from an EMBL/GenBank/DDBJ whole genome shotgun (WGS) entry which is preliminary data.</text>
</comment>
<sequence>MDWSNQAGTFIEENLAFQKKILERSGLGQKTYFPEAMLNIPLNPCMSEARKVAEMVMFRAIDNFTQSLLEGLGGSAPRIISPVCRHLAHELSD</sequence>
<organism evidence="1 2">
    <name type="scientific">Cichorium intybus</name>
    <name type="common">Chicory</name>
    <dbReference type="NCBI Taxonomy" id="13427"/>
    <lineage>
        <taxon>Eukaryota</taxon>
        <taxon>Viridiplantae</taxon>
        <taxon>Streptophyta</taxon>
        <taxon>Embryophyta</taxon>
        <taxon>Tracheophyta</taxon>
        <taxon>Spermatophyta</taxon>
        <taxon>Magnoliopsida</taxon>
        <taxon>eudicotyledons</taxon>
        <taxon>Gunneridae</taxon>
        <taxon>Pentapetalae</taxon>
        <taxon>asterids</taxon>
        <taxon>campanulids</taxon>
        <taxon>Asterales</taxon>
        <taxon>Asteraceae</taxon>
        <taxon>Cichorioideae</taxon>
        <taxon>Cichorieae</taxon>
        <taxon>Cichoriinae</taxon>
        <taxon>Cichorium</taxon>
    </lineage>
</organism>
<dbReference type="Proteomes" id="UP001055811">
    <property type="component" value="Linkage Group LG03"/>
</dbReference>